<feature type="transmembrane region" description="Helical" evidence="6">
    <location>
        <begin position="374"/>
        <end position="392"/>
    </location>
</feature>
<sequence length="396" mass="45606">MILDEKIEDKIEKYLKNGEDSYVVLIGLVSPDHCHVITNVAKIKEPEMESNSKMDSNWLSEYAYQFNLRLPGGFAILGFGIVTKNNSLKKDDCLTKSIQKYYKRLPKFEKLFIKENLVTVIFENSQILGKIINGTIGSKINENIKYEKVSLCTVKCPINFTRDFYVSKGVTFFEKCSEEFDELTTILLSNTTFLKNSKIGDLNERVKNNSTVYLFLSDYHNKDQIIKNGMFLHHMILNIDMNLECKVYHSETFETAILGLKLSLLRSIFARLDLYSVSIELVTSIPEDSVQYHQLPKMITLSNNSGECLIDYAEDNEGILEIVNEIKLLLGEYSLDKTIIESDKERFLEDSEIDSMNDMITKNTLPVSSMNNNLLFLTFFVIFIAILLYPLYKYLL</sequence>
<dbReference type="AlphaFoldDB" id="A0A0N4Z6N1"/>
<dbReference type="InterPro" id="IPR029454">
    <property type="entry name" value="ODR-4-like"/>
</dbReference>
<dbReference type="PANTHER" id="PTHR33966">
    <property type="entry name" value="PROTEIN ODR-4 HOMOLOG"/>
    <property type="match status" value="1"/>
</dbReference>
<proteinExistence type="inferred from homology"/>
<evidence type="ECO:0000256" key="4">
    <source>
        <dbReference type="ARBA" id="ARBA00022989"/>
    </source>
</evidence>
<dbReference type="GO" id="GO:0016020">
    <property type="term" value="C:membrane"/>
    <property type="evidence" value="ECO:0007669"/>
    <property type="project" value="UniProtKB-SubCell"/>
</dbReference>
<dbReference type="WBParaSite" id="PTRK_0000283700.1">
    <property type="protein sequence ID" value="PTRK_0000283700.1"/>
    <property type="gene ID" value="PTRK_0000283700"/>
</dbReference>
<evidence type="ECO:0000256" key="3">
    <source>
        <dbReference type="ARBA" id="ARBA00022692"/>
    </source>
</evidence>
<dbReference type="Proteomes" id="UP000038045">
    <property type="component" value="Unplaced"/>
</dbReference>
<evidence type="ECO:0000313" key="7">
    <source>
        <dbReference type="Proteomes" id="UP000038045"/>
    </source>
</evidence>
<comment type="subcellular location">
    <subcellularLocation>
        <location evidence="1">Membrane</location>
    </subcellularLocation>
</comment>
<dbReference type="Pfam" id="PF14778">
    <property type="entry name" value="ODR4-like"/>
    <property type="match status" value="1"/>
</dbReference>
<keyword evidence="7" id="KW-1185">Reference proteome</keyword>
<keyword evidence="5 6" id="KW-0472">Membrane</keyword>
<evidence type="ECO:0000256" key="1">
    <source>
        <dbReference type="ARBA" id="ARBA00004370"/>
    </source>
</evidence>
<protein>
    <submittedName>
        <fullName evidence="8">Protein odr-4 homolog</fullName>
    </submittedName>
</protein>
<evidence type="ECO:0000256" key="6">
    <source>
        <dbReference type="SAM" id="Phobius"/>
    </source>
</evidence>
<dbReference type="GO" id="GO:0012505">
    <property type="term" value="C:endomembrane system"/>
    <property type="evidence" value="ECO:0007669"/>
    <property type="project" value="TreeGrafter"/>
</dbReference>
<evidence type="ECO:0000256" key="5">
    <source>
        <dbReference type="ARBA" id="ARBA00023136"/>
    </source>
</evidence>
<accession>A0A0N4Z6N1</accession>
<dbReference type="STRING" id="131310.A0A0N4Z6N1"/>
<name>A0A0N4Z6N1_PARTI</name>
<dbReference type="PANTHER" id="PTHR33966:SF1">
    <property type="entry name" value="PROTEIN ODR-4 HOMOLOG"/>
    <property type="match status" value="1"/>
</dbReference>
<keyword evidence="4 6" id="KW-1133">Transmembrane helix</keyword>
<evidence type="ECO:0000256" key="2">
    <source>
        <dbReference type="ARBA" id="ARBA00010131"/>
    </source>
</evidence>
<keyword evidence="3 6" id="KW-0812">Transmembrane</keyword>
<comment type="similarity">
    <text evidence="2">Belongs to the ODR-4 family.</text>
</comment>
<evidence type="ECO:0000313" key="8">
    <source>
        <dbReference type="WBParaSite" id="PTRK_0000283700.1"/>
    </source>
</evidence>
<reference evidence="8" key="1">
    <citation type="submission" date="2017-02" db="UniProtKB">
        <authorList>
            <consortium name="WormBaseParasite"/>
        </authorList>
    </citation>
    <scope>IDENTIFICATION</scope>
</reference>
<organism evidence="7 8">
    <name type="scientific">Parastrongyloides trichosuri</name>
    <name type="common">Possum-specific nematode worm</name>
    <dbReference type="NCBI Taxonomy" id="131310"/>
    <lineage>
        <taxon>Eukaryota</taxon>
        <taxon>Metazoa</taxon>
        <taxon>Ecdysozoa</taxon>
        <taxon>Nematoda</taxon>
        <taxon>Chromadorea</taxon>
        <taxon>Rhabditida</taxon>
        <taxon>Tylenchina</taxon>
        <taxon>Panagrolaimomorpha</taxon>
        <taxon>Strongyloidoidea</taxon>
        <taxon>Strongyloididae</taxon>
        <taxon>Parastrongyloides</taxon>
    </lineage>
</organism>
<dbReference type="GO" id="GO:0008104">
    <property type="term" value="P:intracellular protein localization"/>
    <property type="evidence" value="ECO:0007669"/>
    <property type="project" value="TreeGrafter"/>
</dbReference>